<evidence type="ECO:0008006" key="3">
    <source>
        <dbReference type="Google" id="ProtNLM"/>
    </source>
</evidence>
<organism evidence="2">
    <name type="scientific">marine sediment metagenome</name>
    <dbReference type="NCBI Taxonomy" id="412755"/>
    <lineage>
        <taxon>unclassified sequences</taxon>
        <taxon>metagenomes</taxon>
        <taxon>ecological metagenomes</taxon>
    </lineage>
</organism>
<keyword evidence="1" id="KW-0472">Membrane</keyword>
<sequence>MSETSKAYTVKELAEYFELSQSASLGVLQIMVAFGIIEMRKKGVQRYFLKDTYSEEQINAMLPPDKPTKHRVLKIRGVPKKREPKTSQKKDSFLEEYLSDLEKRASSC</sequence>
<feature type="transmembrane region" description="Helical" evidence="1">
    <location>
        <begin position="20"/>
        <end position="37"/>
    </location>
</feature>
<name>X1EFG3_9ZZZZ</name>
<comment type="caution">
    <text evidence="2">The sequence shown here is derived from an EMBL/GenBank/DDBJ whole genome shotgun (WGS) entry which is preliminary data.</text>
</comment>
<dbReference type="AlphaFoldDB" id="X1EFG3"/>
<proteinExistence type="predicted"/>
<evidence type="ECO:0000256" key="1">
    <source>
        <dbReference type="SAM" id="Phobius"/>
    </source>
</evidence>
<dbReference type="Gene3D" id="1.10.10.10">
    <property type="entry name" value="Winged helix-like DNA-binding domain superfamily/Winged helix DNA-binding domain"/>
    <property type="match status" value="1"/>
</dbReference>
<feature type="non-terminal residue" evidence="2">
    <location>
        <position position="108"/>
    </location>
</feature>
<dbReference type="SUPFAM" id="SSF46785">
    <property type="entry name" value="Winged helix' DNA-binding domain"/>
    <property type="match status" value="1"/>
</dbReference>
<keyword evidence="1" id="KW-1133">Transmembrane helix</keyword>
<accession>X1EFG3</accession>
<dbReference type="InterPro" id="IPR036388">
    <property type="entry name" value="WH-like_DNA-bd_sf"/>
</dbReference>
<reference evidence="2" key="1">
    <citation type="journal article" date="2014" name="Front. Microbiol.">
        <title>High frequency of phylogenetically diverse reductive dehalogenase-homologous genes in deep subseafloor sedimentary metagenomes.</title>
        <authorList>
            <person name="Kawai M."/>
            <person name="Futagami T."/>
            <person name="Toyoda A."/>
            <person name="Takaki Y."/>
            <person name="Nishi S."/>
            <person name="Hori S."/>
            <person name="Arai W."/>
            <person name="Tsubouchi T."/>
            <person name="Morono Y."/>
            <person name="Uchiyama I."/>
            <person name="Ito T."/>
            <person name="Fujiyama A."/>
            <person name="Inagaki F."/>
            <person name="Takami H."/>
        </authorList>
    </citation>
    <scope>NUCLEOTIDE SEQUENCE</scope>
    <source>
        <strain evidence="2">Expedition CK06-06</strain>
    </source>
</reference>
<keyword evidence="1" id="KW-0812">Transmembrane</keyword>
<dbReference type="EMBL" id="BART01034241">
    <property type="protein sequence ID" value="GAH15889.1"/>
    <property type="molecule type" value="Genomic_DNA"/>
</dbReference>
<evidence type="ECO:0000313" key="2">
    <source>
        <dbReference type="EMBL" id="GAH15889.1"/>
    </source>
</evidence>
<dbReference type="InterPro" id="IPR036390">
    <property type="entry name" value="WH_DNA-bd_sf"/>
</dbReference>
<gene>
    <name evidence="2" type="ORF">S01H4_58590</name>
</gene>
<protein>
    <recommendedName>
        <fullName evidence="3">DNA-binding protein</fullName>
    </recommendedName>
</protein>